<protein>
    <submittedName>
        <fullName evidence="2">Uncharacterized protein</fullName>
    </submittedName>
</protein>
<organism evidence="2 3">
    <name type="scientific">Fusarium oxysporum (strain Fo5176)</name>
    <name type="common">Fusarium vascular wilt</name>
    <dbReference type="NCBI Taxonomy" id="660025"/>
    <lineage>
        <taxon>Eukaryota</taxon>
        <taxon>Fungi</taxon>
        <taxon>Dikarya</taxon>
        <taxon>Ascomycota</taxon>
        <taxon>Pezizomycotina</taxon>
        <taxon>Sordariomycetes</taxon>
        <taxon>Hypocreomycetidae</taxon>
        <taxon>Hypocreales</taxon>
        <taxon>Nectriaceae</taxon>
        <taxon>Fusarium</taxon>
        <taxon>Fusarium oxysporum species complex</taxon>
    </lineage>
</organism>
<dbReference type="Proteomes" id="UP000002489">
    <property type="component" value="Unassembled WGS sequence"/>
</dbReference>
<feature type="region of interest" description="Disordered" evidence="1">
    <location>
        <begin position="1"/>
        <end position="161"/>
    </location>
</feature>
<dbReference type="STRING" id="426428.A0A0D2XT26"/>
<feature type="compositionally biased region" description="Low complexity" evidence="1">
    <location>
        <begin position="116"/>
        <end position="129"/>
    </location>
</feature>
<dbReference type="EnsemblFungi" id="FOXG_07128T0">
    <property type="protein sequence ID" value="FOXG_07128P0"/>
    <property type="gene ID" value="FOXG_07128"/>
</dbReference>
<evidence type="ECO:0000313" key="2">
    <source>
        <dbReference type="EnsemblFungi" id="FOXG_07128P0"/>
    </source>
</evidence>
<dbReference type="VEuPathDB" id="FungiDB:FOXG_07128"/>
<name>A0A0D2XT26_FUSOF</name>
<sequence length="235" mass="24820">MSDDTDFDETPKAHTDSPQSEEGKYAAFYLTESPGPGRRRLSTDQLPQTILDRKMRRTSRSPSPLSHARAFSTSSASAPLASAPFPGSQNMNLSRPLVANGSCLKTSMTQSPRQPSGSESNASEDSSSNFDNPLQINVGNGAPRFPVDGPTVSTEATQQAAPERVPVVANGTGAPTAPSTGEDASFRELIAMMSAYYMTTPTYYAGADRHHLSPVTLDQAATDVSTAGEGNDCSL</sequence>
<proteinExistence type="predicted"/>
<evidence type="ECO:0000313" key="3">
    <source>
        <dbReference type="Proteomes" id="UP000002489"/>
    </source>
</evidence>
<accession>A0A0D2XT26</accession>
<gene>
    <name evidence="2" type="primary">28948878</name>
</gene>
<feature type="compositionally biased region" description="Polar residues" evidence="1">
    <location>
        <begin position="151"/>
        <end position="160"/>
    </location>
</feature>
<feature type="compositionally biased region" description="Polar residues" evidence="1">
    <location>
        <begin position="103"/>
        <end position="115"/>
    </location>
</feature>
<feature type="compositionally biased region" description="Low complexity" evidence="1">
    <location>
        <begin position="70"/>
        <end position="86"/>
    </location>
</feature>
<dbReference type="AlphaFoldDB" id="A0A0D2XT26"/>
<reference evidence="2" key="2">
    <citation type="submission" date="2025-08" db="UniProtKB">
        <authorList>
            <consortium name="EnsemblFungi"/>
        </authorList>
    </citation>
    <scope>IDENTIFICATION</scope>
    <source>
        <strain evidence="2">4287 / CBS 123668 / FGSC 9935 / NRRL 34936</strain>
    </source>
</reference>
<reference evidence="3" key="1">
    <citation type="journal article" date="2012" name="Mol. Plant Microbe Interact.">
        <title>A highly conserved effector in Fusarium oxysporum is required for full virulence on Arabidopsis.</title>
        <authorList>
            <person name="Thatcher L.F."/>
            <person name="Gardiner D.M."/>
            <person name="Kazan K."/>
            <person name="Manners J."/>
        </authorList>
    </citation>
    <scope>NUCLEOTIDE SEQUENCE [LARGE SCALE GENOMIC DNA]</scope>
    <source>
        <strain evidence="3">Fo5176</strain>
    </source>
</reference>
<evidence type="ECO:0000256" key="1">
    <source>
        <dbReference type="SAM" id="MobiDB-lite"/>
    </source>
</evidence>